<sequence length="284" mass="33224">MSARKILESLVREFGTATSNESLTRKEATLRNWMAAQLREVEYSSLTCETEEEQFHDEMEEVDDDWDGADVGSHNNNCVLHDHIRFDDKMIPESEVKRALDYYRSAKNGHRTVRAMTTKFRWVTSDYHIRKLRKYASDKKAFCLQAARKQLIALLKKEVMSKFDDGIQLHDGDLATLAIRINNEVTRIPHFQASPTWIYGFKRYAGIVLRRITRIVSVKTFRNQSQVQQAAQKVVDKVRDDLKNGRSQKPNPDPCWRRLIRQRIQIVTQKYKQQQELPLALIKT</sequence>
<evidence type="ECO:0000259" key="2">
    <source>
        <dbReference type="SMART" id="SM00674"/>
    </source>
</evidence>
<gene>
    <name evidence="3" type="ORF">MSPICULIGERA_LOCUS19390</name>
</gene>
<comment type="caution">
    <text evidence="3">The sequence shown here is derived from an EMBL/GenBank/DDBJ whole genome shotgun (WGS) entry which is preliminary data.</text>
</comment>
<dbReference type="EMBL" id="CATQJA010002662">
    <property type="protein sequence ID" value="CAJ0581224.1"/>
    <property type="molecule type" value="Genomic_DNA"/>
</dbReference>
<evidence type="ECO:0000256" key="1">
    <source>
        <dbReference type="ARBA" id="ARBA00023125"/>
    </source>
</evidence>
<organism evidence="3 4">
    <name type="scientific">Mesorhabditis spiculigera</name>
    <dbReference type="NCBI Taxonomy" id="96644"/>
    <lineage>
        <taxon>Eukaryota</taxon>
        <taxon>Metazoa</taxon>
        <taxon>Ecdysozoa</taxon>
        <taxon>Nematoda</taxon>
        <taxon>Chromadorea</taxon>
        <taxon>Rhabditida</taxon>
        <taxon>Rhabditina</taxon>
        <taxon>Rhabditomorpha</taxon>
        <taxon>Rhabditoidea</taxon>
        <taxon>Rhabditidae</taxon>
        <taxon>Mesorhabditinae</taxon>
        <taxon>Mesorhabditis</taxon>
    </lineage>
</organism>
<proteinExistence type="predicted"/>
<keyword evidence="4" id="KW-1185">Reference proteome</keyword>
<dbReference type="InterPro" id="IPR006600">
    <property type="entry name" value="HTH_CenpB_DNA-bd_dom"/>
</dbReference>
<keyword evidence="1" id="KW-0238">DNA-binding</keyword>
<dbReference type="GO" id="GO:0003677">
    <property type="term" value="F:DNA binding"/>
    <property type="evidence" value="ECO:0007669"/>
    <property type="project" value="UniProtKB-KW"/>
</dbReference>
<feature type="domain" description="HTH CENPB-type" evidence="2">
    <location>
        <begin position="149"/>
        <end position="211"/>
    </location>
</feature>
<dbReference type="Proteomes" id="UP001177023">
    <property type="component" value="Unassembled WGS sequence"/>
</dbReference>
<feature type="non-terminal residue" evidence="3">
    <location>
        <position position="1"/>
    </location>
</feature>
<evidence type="ECO:0000313" key="4">
    <source>
        <dbReference type="Proteomes" id="UP001177023"/>
    </source>
</evidence>
<evidence type="ECO:0000313" key="3">
    <source>
        <dbReference type="EMBL" id="CAJ0581224.1"/>
    </source>
</evidence>
<dbReference type="SMART" id="SM00674">
    <property type="entry name" value="CENPB"/>
    <property type="match status" value="1"/>
</dbReference>
<accession>A0AA36G6K1</accession>
<reference evidence="3" key="1">
    <citation type="submission" date="2023-06" db="EMBL/GenBank/DDBJ databases">
        <authorList>
            <person name="Delattre M."/>
        </authorList>
    </citation>
    <scope>NUCLEOTIDE SEQUENCE</scope>
    <source>
        <strain evidence="3">AF72</strain>
    </source>
</reference>
<dbReference type="AlphaFoldDB" id="A0AA36G6K1"/>
<protein>
    <recommendedName>
        <fullName evidence="2">HTH CENPB-type domain-containing protein</fullName>
    </recommendedName>
</protein>
<name>A0AA36G6K1_9BILA</name>